<sequence length="128" mass="13881">MIVSRATAHAVRAGGGPARRCLARRGMLHSECEAVDHLRPPAGAVVEDRGRSGTDEVWLMLSGAVTVEECDSAPWTLRTGELMLSPAGARPRLRAADDGAELLLTAVLPHDRVRQLPRRVPELAHDRH</sequence>
<reference evidence="1 2" key="1">
    <citation type="journal article" date="2019" name="Int. J. Syst. Evol. Microbiol.">
        <title>The Global Catalogue of Microorganisms (GCM) 10K type strain sequencing project: providing services to taxonomists for standard genome sequencing and annotation.</title>
        <authorList>
            <consortium name="The Broad Institute Genomics Platform"/>
            <consortium name="The Broad Institute Genome Sequencing Center for Infectious Disease"/>
            <person name="Wu L."/>
            <person name="Ma J."/>
        </authorList>
    </citation>
    <scope>NUCLEOTIDE SEQUENCE [LARGE SCALE GENOMIC DNA]</scope>
    <source>
        <strain evidence="1 2">JCM 11269</strain>
    </source>
</reference>
<accession>A0ABN1T449</accession>
<gene>
    <name evidence="1" type="ORF">GCM10009564_45040</name>
</gene>
<dbReference type="Gene3D" id="2.60.120.10">
    <property type="entry name" value="Jelly Rolls"/>
    <property type="match status" value="1"/>
</dbReference>
<evidence type="ECO:0000313" key="1">
    <source>
        <dbReference type="EMBL" id="GAA1014688.1"/>
    </source>
</evidence>
<dbReference type="Proteomes" id="UP001501072">
    <property type="component" value="Unassembled WGS sequence"/>
</dbReference>
<comment type="caution">
    <text evidence="1">The sequence shown here is derived from an EMBL/GenBank/DDBJ whole genome shotgun (WGS) entry which is preliminary data.</text>
</comment>
<protein>
    <recommendedName>
        <fullName evidence="3">Cyclic nucleotide-binding domain-containing protein</fullName>
    </recommendedName>
</protein>
<dbReference type="InterPro" id="IPR014710">
    <property type="entry name" value="RmlC-like_jellyroll"/>
</dbReference>
<keyword evidence="2" id="KW-1185">Reference proteome</keyword>
<proteinExistence type="predicted"/>
<name>A0ABN1T449_9ACTN</name>
<dbReference type="InterPro" id="IPR011051">
    <property type="entry name" value="RmlC_Cupin_sf"/>
</dbReference>
<dbReference type="SUPFAM" id="SSF51182">
    <property type="entry name" value="RmlC-like cupins"/>
    <property type="match status" value="1"/>
</dbReference>
<evidence type="ECO:0008006" key="3">
    <source>
        <dbReference type="Google" id="ProtNLM"/>
    </source>
</evidence>
<organism evidence="1 2">
    <name type="scientific">Streptomyces thermogriseus</name>
    <dbReference type="NCBI Taxonomy" id="75292"/>
    <lineage>
        <taxon>Bacteria</taxon>
        <taxon>Bacillati</taxon>
        <taxon>Actinomycetota</taxon>
        <taxon>Actinomycetes</taxon>
        <taxon>Kitasatosporales</taxon>
        <taxon>Streptomycetaceae</taxon>
        <taxon>Streptomyces</taxon>
    </lineage>
</organism>
<evidence type="ECO:0000313" key="2">
    <source>
        <dbReference type="Proteomes" id="UP001501072"/>
    </source>
</evidence>
<dbReference type="RefSeq" id="WP_086793851.1">
    <property type="nucleotide sequence ID" value="NZ_BAAAHU010000056.1"/>
</dbReference>
<dbReference type="EMBL" id="BAAAHU010000056">
    <property type="protein sequence ID" value="GAA1014688.1"/>
    <property type="molecule type" value="Genomic_DNA"/>
</dbReference>